<accession>A8ZL06</accession>
<organism evidence="1 2">
    <name type="scientific">Acaryochloris marina (strain MBIC 11017)</name>
    <dbReference type="NCBI Taxonomy" id="329726"/>
    <lineage>
        <taxon>Bacteria</taxon>
        <taxon>Bacillati</taxon>
        <taxon>Cyanobacteriota</taxon>
        <taxon>Cyanophyceae</taxon>
        <taxon>Acaryochloridales</taxon>
        <taxon>Acaryochloridaceae</taxon>
        <taxon>Acaryochloris</taxon>
    </lineage>
</organism>
<keyword evidence="2" id="KW-1185">Reference proteome</keyword>
<gene>
    <name evidence="1" type="ordered locus">AM1_A0356</name>
</gene>
<dbReference type="RefSeq" id="WP_012166848.1">
    <property type="nucleotide sequence ID" value="NC_009926.1"/>
</dbReference>
<dbReference type="KEGG" id="amr:AM1_A0356"/>
<dbReference type="Pfam" id="PF11165">
    <property type="entry name" value="DUF2949"/>
    <property type="match status" value="1"/>
</dbReference>
<dbReference type="Proteomes" id="UP000000268">
    <property type="component" value="Plasmid pREB1"/>
</dbReference>
<name>A8ZL06_ACAM1</name>
<proteinExistence type="predicted"/>
<reference evidence="1 2" key="1">
    <citation type="journal article" date="2008" name="Proc. Natl. Acad. Sci. U.S.A.">
        <title>Niche adaptation and genome expansion in the chlorophyll d-producing cyanobacterium Acaryochloris marina.</title>
        <authorList>
            <person name="Swingley W.D."/>
            <person name="Chen M."/>
            <person name="Cheung P.C."/>
            <person name="Conrad A.L."/>
            <person name="Dejesa L.C."/>
            <person name="Hao J."/>
            <person name="Honchak B.M."/>
            <person name="Karbach L.E."/>
            <person name="Kurdoglu A."/>
            <person name="Lahiri S."/>
            <person name="Mastrian S.D."/>
            <person name="Miyashita H."/>
            <person name="Page L."/>
            <person name="Ramakrishna P."/>
            <person name="Satoh S."/>
            <person name="Sattley W.M."/>
            <person name="Shimada Y."/>
            <person name="Taylor H.L."/>
            <person name="Tomo T."/>
            <person name="Tsuchiya T."/>
            <person name="Wang Z.T."/>
            <person name="Raymond J."/>
            <person name="Mimuro M."/>
            <person name="Blankenship R.E."/>
            <person name="Touchman J.W."/>
        </authorList>
    </citation>
    <scope>NUCLEOTIDE SEQUENCE [LARGE SCALE GENOMIC DNA]</scope>
    <source>
        <strain evidence="2">MBIC 11017</strain>
        <plasmid evidence="2">Plasmid pREB1</plasmid>
    </source>
</reference>
<sequence length="114" mass="13386">MIQDELAISGAAIDLALRYPDPSQGRIHIILWQHGLLDLDELGQTFEWRTSKKLIWLPVRENRKNWQHIVNVCQLRCSNSAKIVFISTLMSEIRLWGNLRVVDHQGEFIYSQFR</sequence>
<dbReference type="AlphaFoldDB" id="A8ZL06"/>
<evidence type="ECO:0000313" key="2">
    <source>
        <dbReference type="Proteomes" id="UP000000268"/>
    </source>
</evidence>
<dbReference type="EMBL" id="CP000838">
    <property type="protein sequence ID" value="ABW31474.1"/>
    <property type="molecule type" value="Genomic_DNA"/>
</dbReference>
<keyword evidence="1" id="KW-0614">Plasmid</keyword>
<dbReference type="InterPro" id="IPR021336">
    <property type="entry name" value="DUF2949"/>
</dbReference>
<geneLocation type="plasmid" evidence="1 2">
    <name>pREB1</name>
</geneLocation>
<evidence type="ECO:0000313" key="1">
    <source>
        <dbReference type="EMBL" id="ABW31474.1"/>
    </source>
</evidence>
<dbReference type="HOGENOM" id="CLU_2115619_0_0_3"/>
<protein>
    <submittedName>
        <fullName evidence="1">Uncharacterized protein</fullName>
    </submittedName>
</protein>